<comment type="subcellular location">
    <subcellularLocation>
        <location evidence="1">Membrane</location>
        <topology evidence="1">Single-pass type I membrane protein</topology>
    </subcellularLocation>
</comment>
<evidence type="ECO:0000256" key="7">
    <source>
        <dbReference type="ARBA" id="ARBA00023180"/>
    </source>
</evidence>
<keyword evidence="3 10" id="KW-0812">Transmembrane</keyword>
<evidence type="ECO:0000313" key="13">
    <source>
        <dbReference type="Proteomes" id="UP000275846"/>
    </source>
</evidence>
<evidence type="ECO:0000256" key="1">
    <source>
        <dbReference type="ARBA" id="ARBA00004479"/>
    </source>
</evidence>
<dbReference type="OrthoDB" id="10044468at2759"/>
<dbReference type="WBParaSite" id="SSLN_0000579601-mRNA-1">
    <property type="protein sequence ID" value="SSLN_0000579601-mRNA-1"/>
    <property type="gene ID" value="SSLN_0000579601"/>
</dbReference>
<keyword evidence="4" id="KW-0654">Proteoglycan</keyword>
<dbReference type="PANTHER" id="PTHR10915">
    <property type="entry name" value="SYNDECAN"/>
    <property type="match status" value="1"/>
</dbReference>
<dbReference type="GO" id="GO:0009986">
    <property type="term" value="C:cell surface"/>
    <property type="evidence" value="ECO:0007669"/>
    <property type="project" value="TreeGrafter"/>
</dbReference>
<feature type="transmembrane region" description="Helical" evidence="10">
    <location>
        <begin position="55"/>
        <end position="81"/>
    </location>
</feature>
<keyword evidence="13" id="KW-1185">Reference proteome</keyword>
<keyword evidence="5 10" id="KW-1133">Transmembrane helix</keyword>
<dbReference type="InterPro" id="IPR027789">
    <property type="entry name" value="Syndecan/Neurexin_dom"/>
</dbReference>
<evidence type="ECO:0000256" key="2">
    <source>
        <dbReference type="ARBA" id="ARBA00005343"/>
    </source>
</evidence>
<name>A0A183SN19_SCHSO</name>
<dbReference type="PANTHER" id="PTHR10915:SF1">
    <property type="entry name" value="SYNDECAN"/>
    <property type="match status" value="1"/>
</dbReference>
<evidence type="ECO:0000313" key="12">
    <source>
        <dbReference type="EMBL" id="VDL92002.1"/>
    </source>
</evidence>
<dbReference type="GO" id="GO:0016477">
    <property type="term" value="P:cell migration"/>
    <property type="evidence" value="ECO:0007669"/>
    <property type="project" value="TreeGrafter"/>
</dbReference>
<proteinExistence type="inferred from homology"/>
<comment type="similarity">
    <text evidence="2">Belongs to the syndecan proteoglycan family.</text>
</comment>
<dbReference type="Pfam" id="PF01034">
    <property type="entry name" value="Syndecan"/>
    <property type="match status" value="1"/>
</dbReference>
<feature type="compositionally biased region" description="Basic and acidic residues" evidence="9">
    <location>
        <begin position="89"/>
        <end position="98"/>
    </location>
</feature>
<evidence type="ECO:0000259" key="11">
    <source>
        <dbReference type="SMART" id="SM00294"/>
    </source>
</evidence>
<dbReference type="InterPro" id="IPR003585">
    <property type="entry name" value="Neurexin-like"/>
</dbReference>
<dbReference type="InterPro" id="IPR001050">
    <property type="entry name" value="Syndecan"/>
</dbReference>
<reference evidence="14" key="1">
    <citation type="submission" date="2016-06" db="UniProtKB">
        <authorList>
            <consortium name="WormBaseParasite"/>
        </authorList>
    </citation>
    <scope>IDENTIFICATION</scope>
</reference>
<keyword evidence="7" id="KW-0325">Glycoprotein</keyword>
<sequence length="116" mass="13130">MTPKTGSFLMKAVFSSSFRTSSATKPERLQNLIQTHDSLTNYQKPTPPHFKSFHFFLLSGIVGSTIAGVFLLILLILFCIYRLRKRDEGSYSLDEPKKSPTASNSYTQAPDREFYA</sequence>
<evidence type="ECO:0000256" key="10">
    <source>
        <dbReference type="SAM" id="Phobius"/>
    </source>
</evidence>
<accession>A0A183SN19</accession>
<evidence type="ECO:0000256" key="3">
    <source>
        <dbReference type="ARBA" id="ARBA00022692"/>
    </source>
</evidence>
<evidence type="ECO:0000256" key="6">
    <source>
        <dbReference type="ARBA" id="ARBA00023136"/>
    </source>
</evidence>
<dbReference type="GO" id="GO:0016020">
    <property type="term" value="C:membrane"/>
    <property type="evidence" value="ECO:0007669"/>
    <property type="project" value="UniProtKB-SubCell"/>
</dbReference>
<evidence type="ECO:0000256" key="9">
    <source>
        <dbReference type="SAM" id="MobiDB-lite"/>
    </source>
</evidence>
<dbReference type="EMBL" id="UYSU01033325">
    <property type="protein sequence ID" value="VDL92002.1"/>
    <property type="molecule type" value="Genomic_DNA"/>
</dbReference>
<evidence type="ECO:0000313" key="14">
    <source>
        <dbReference type="WBParaSite" id="SSLN_0000579601-mRNA-1"/>
    </source>
</evidence>
<protein>
    <submittedName>
        <fullName evidence="14">4.1m domain-containing protein</fullName>
    </submittedName>
</protein>
<evidence type="ECO:0000256" key="4">
    <source>
        <dbReference type="ARBA" id="ARBA00022974"/>
    </source>
</evidence>
<reference evidence="12 13" key="2">
    <citation type="submission" date="2018-11" db="EMBL/GenBank/DDBJ databases">
        <authorList>
            <consortium name="Pathogen Informatics"/>
        </authorList>
    </citation>
    <scope>NUCLEOTIDE SEQUENCE [LARGE SCALE GENOMIC DNA]</scope>
    <source>
        <strain evidence="12 13">NST_G2</strain>
    </source>
</reference>
<feature type="region of interest" description="Disordered" evidence="9">
    <location>
        <begin position="89"/>
        <end position="116"/>
    </location>
</feature>
<dbReference type="STRING" id="70667.A0A183SN19"/>
<keyword evidence="6 10" id="KW-0472">Membrane</keyword>
<dbReference type="Proteomes" id="UP000275846">
    <property type="component" value="Unassembled WGS sequence"/>
</dbReference>
<feature type="domain" description="Neurexin/syndecan/glycophorin C" evidence="11">
    <location>
        <begin position="80"/>
        <end position="98"/>
    </location>
</feature>
<gene>
    <name evidence="12" type="ORF">SSLN_LOCUS5617</name>
</gene>
<organism evidence="14">
    <name type="scientific">Schistocephalus solidus</name>
    <name type="common">Tapeworm</name>
    <dbReference type="NCBI Taxonomy" id="70667"/>
    <lineage>
        <taxon>Eukaryota</taxon>
        <taxon>Metazoa</taxon>
        <taxon>Spiralia</taxon>
        <taxon>Lophotrochozoa</taxon>
        <taxon>Platyhelminthes</taxon>
        <taxon>Cestoda</taxon>
        <taxon>Eucestoda</taxon>
        <taxon>Diphyllobothriidea</taxon>
        <taxon>Diphyllobothriidae</taxon>
        <taxon>Schistocephalus</taxon>
    </lineage>
</organism>
<dbReference type="SMART" id="SM00294">
    <property type="entry name" value="4.1m"/>
    <property type="match status" value="1"/>
</dbReference>
<evidence type="ECO:0000256" key="8">
    <source>
        <dbReference type="ARBA" id="ARBA00023207"/>
    </source>
</evidence>
<dbReference type="AlphaFoldDB" id="A0A183SN19"/>
<keyword evidence="8" id="KW-0357">Heparan sulfate</keyword>
<evidence type="ECO:0000256" key="5">
    <source>
        <dbReference type="ARBA" id="ARBA00022989"/>
    </source>
</evidence>